<reference evidence="3" key="1">
    <citation type="journal article" date="2015" name="Proc. Natl. Acad. Sci. U.S.A.">
        <title>Networks of energetic and metabolic interactions define dynamics in microbial communities.</title>
        <authorList>
            <person name="Embree M."/>
            <person name="Liu J.K."/>
            <person name="Al-Bassam M.M."/>
            <person name="Zengler K."/>
        </authorList>
    </citation>
    <scope>NUCLEOTIDE SEQUENCE</scope>
</reference>
<dbReference type="PANTHER" id="PTHR42827">
    <property type="entry name" value="IRON-SULFUR CLUSTER-BINDING PROTEIN-RELATED"/>
    <property type="match status" value="1"/>
</dbReference>
<evidence type="ECO:0000256" key="1">
    <source>
        <dbReference type="SAM" id="MobiDB-lite"/>
    </source>
</evidence>
<sequence>MELGKTIRNIAESHGADYFGIADLTSAIPFILDQGGPAIARYPAGITMGIALLNPIVELLPDRQNNRGCILYRHYSYNVVNAALDQLALQVANTLQRAGYAAFPVPTSRRTDDARICGPFSHKLAAHLAGLGWIGRSCLLITPDHGPRVRWVTVLTDAPLAPTGSPMESRCGNCSACVTVCPAGAFTGREFCENEPREARFDASACERLFREEESRTGVAVCGMCLWTCPFGRNARNEKPGTVSREDEDDERFAGKP</sequence>
<dbReference type="InterPro" id="IPR017900">
    <property type="entry name" value="4Fe4S_Fe_S_CS"/>
</dbReference>
<dbReference type="Gene3D" id="3.30.70.20">
    <property type="match status" value="1"/>
</dbReference>
<dbReference type="PANTHER" id="PTHR42827:SF1">
    <property type="entry name" value="IRON-SULFUR CLUSTER-BINDING PROTEIN"/>
    <property type="match status" value="1"/>
</dbReference>
<protein>
    <submittedName>
        <fullName evidence="3">Iron-sulfur cluster-binding protein</fullName>
    </submittedName>
</protein>
<evidence type="ECO:0000259" key="2">
    <source>
        <dbReference type="PROSITE" id="PS51379"/>
    </source>
</evidence>
<evidence type="ECO:0000313" key="3">
    <source>
        <dbReference type="EMBL" id="KUG14123.1"/>
    </source>
</evidence>
<dbReference type="Pfam" id="PF13484">
    <property type="entry name" value="Fer4_16"/>
    <property type="match status" value="1"/>
</dbReference>
<dbReference type="InterPro" id="IPR017896">
    <property type="entry name" value="4Fe4S_Fe-S-bd"/>
</dbReference>
<comment type="caution">
    <text evidence="3">The sequence shown here is derived from an EMBL/GenBank/DDBJ whole genome shotgun (WGS) entry which is preliminary data.</text>
</comment>
<dbReference type="AlphaFoldDB" id="A0A0W8EZQ2"/>
<name>A0A0W8EZQ2_9ZZZZ</name>
<feature type="domain" description="4Fe-4S ferredoxin-type" evidence="2">
    <location>
        <begin position="160"/>
        <end position="191"/>
    </location>
</feature>
<proteinExistence type="predicted"/>
<organism evidence="3">
    <name type="scientific">hydrocarbon metagenome</name>
    <dbReference type="NCBI Taxonomy" id="938273"/>
    <lineage>
        <taxon>unclassified sequences</taxon>
        <taxon>metagenomes</taxon>
        <taxon>ecological metagenomes</taxon>
    </lineage>
</organism>
<dbReference type="PROSITE" id="PS51379">
    <property type="entry name" value="4FE4S_FER_2"/>
    <property type="match status" value="1"/>
</dbReference>
<dbReference type="SUPFAM" id="SSF54862">
    <property type="entry name" value="4Fe-4S ferredoxins"/>
    <property type="match status" value="1"/>
</dbReference>
<feature type="region of interest" description="Disordered" evidence="1">
    <location>
        <begin position="238"/>
        <end position="257"/>
    </location>
</feature>
<gene>
    <name evidence="3" type="ORF">ASZ90_016238</name>
</gene>
<dbReference type="EMBL" id="LNQE01001699">
    <property type="protein sequence ID" value="KUG14123.1"/>
    <property type="molecule type" value="Genomic_DNA"/>
</dbReference>
<accession>A0A0W8EZQ2</accession>
<dbReference type="PROSITE" id="PS00198">
    <property type="entry name" value="4FE4S_FER_1"/>
    <property type="match status" value="1"/>
</dbReference>